<evidence type="ECO:0000256" key="8">
    <source>
        <dbReference type="ARBA" id="ARBA00022843"/>
    </source>
</evidence>
<dbReference type="SUPFAM" id="SSF57184">
    <property type="entry name" value="Growth factor receptor domain"/>
    <property type="match status" value="1"/>
</dbReference>
<dbReference type="SMART" id="SM00179">
    <property type="entry name" value="EGF_CA"/>
    <property type="match status" value="6"/>
</dbReference>
<evidence type="ECO:0000256" key="5">
    <source>
        <dbReference type="ARBA" id="ARBA00022729"/>
    </source>
</evidence>
<comment type="caution">
    <text evidence="13">Lacks conserved residue(s) required for the propagation of feature annotation.</text>
</comment>
<dbReference type="Pfam" id="PF25024">
    <property type="entry name" value="EGF_TEN"/>
    <property type="match status" value="1"/>
</dbReference>
<dbReference type="FunFam" id="2.10.25.10:FF:000368">
    <property type="entry name" value="Delta-like 3 (Drosophila), isoform CRA_b"/>
    <property type="match status" value="1"/>
</dbReference>
<keyword evidence="2" id="KW-0217">Developmental protein</keyword>
<keyword evidence="12 13" id="KW-1015">Disulfide bond</keyword>
<dbReference type="PANTHER" id="PTHR30575">
    <property type="entry name" value="PEPTIDASE M20"/>
    <property type="match status" value="1"/>
</dbReference>
<feature type="domain" description="EGF-like" evidence="14">
    <location>
        <begin position="1"/>
        <end position="35"/>
    </location>
</feature>
<dbReference type="SUPFAM" id="SSF55031">
    <property type="entry name" value="Bacterial exopeptidase dimerisation domain"/>
    <property type="match status" value="1"/>
</dbReference>
<feature type="disulfide bond" evidence="13">
    <location>
        <begin position="115"/>
        <end position="125"/>
    </location>
</feature>
<dbReference type="Gene3D" id="3.30.70.360">
    <property type="match status" value="1"/>
</dbReference>
<organism evidence="15">
    <name type="scientific">Magallana gigas</name>
    <name type="common">Pacific oyster</name>
    <name type="synonym">Crassostrea gigas</name>
    <dbReference type="NCBI Taxonomy" id="29159"/>
    <lineage>
        <taxon>Eukaryota</taxon>
        <taxon>Metazoa</taxon>
        <taxon>Spiralia</taxon>
        <taxon>Lophotrochozoa</taxon>
        <taxon>Mollusca</taxon>
        <taxon>Bivalvia</taxon>
        <taxon>Autobranchia</taxon>
        <taxon>Pteriomorphia</taxon>
        <taxon>Ostreida</taxon>
        <taxon>Ostreoidea</taxon>
        <taxon>Ostreidae</taxon>
        <taxon>Magallana</taxon>
    </lineage>
</organism>
<feature type="domain" description="EGF-like" evidence="14">
    <location>
        <begin position="111"/>
        <end position="146"/>
    </location>
</feature>
<dbReference type="CDD" id="cd00054">
    <property type="entry name" value="EGF_CA"/>
    <property type="match status" value="5"/>
</dbReference>
<protein>
    <submittedName>
        <fullName evidence="15">Peptidase M20 domain-containing protein 2</fullName>
    </submittedName>
</protein>
<dbReference type="InParanoid" id="K1RYK8"/>
<sequence>MVKCSDKPCKHGTCSDHPLSFACTCDPGYKGIVCDTRKKCSEGITCQNGGTCQDGPNGFRCQCSRKYKGEFCDNPLTCSDSPCKNGGLCTNTGSSFQCKCPPTYTGTDCEKVILCSSHPCLHGTCTDTPSGFRCLCDERHTGAKCDQLIPCKSNPCLHGTCTDSSSGFSCLCDVKYTGVKCDQLITCTSTPCQHGTCTDSPNGFVCTCESTYAGYRCDTGFHLKPLDVERTKEHLPTWLPYLGYALLTAALVAGKMADLKQVACSAIDKQAEDLSLLSKEIWDHPELNFNEVYSHDYLTKFLEDRGFPVDRKYKNETAFRAVLGDHSSGPHVAVLCEYDALPEIGHACGHNLIAEVGVAAGIGIKAAFEKAGKPLGKLSVIGTPGEEGGGGKIILLDVRVTYKGRASHAAAFPWEGVNALDAAVTAYQSVSNLRQQMKPTWRVHGKYLKAGGVKPNIIPEEAELEYYIRAPIKKELDVLTEKVINCFHSAAKATGCTVEVKFEVRPYLDVIHNKSLLKTYEENIKTFGHYGTLTTSEFPAGGSTDMGNVSYVVPSIHPMYYIGSDAFNHTREFNTATGDPAAQPFTLSQGKALAMTAIDVFTNPELLQRIKDDFAKDLQTRK</sequence>
<keyword evidence="8" id="KW-0832">Ubl conjugation</keyword>
<evidence type="ECO:0000256" key="1">
    <source>
        <dbReference type="ARBA" id="ARBA00004479"/>
    </source>
</evidence>
<proteinExistence type="predicted"/>
<dbReference type="Gene3D" id="3.40.630.10">
    <property type="entry name" value="Zn peptidases"/>
    <property type="match status" value="2"/>
</dbReference>
<feature type="disulfide bond" evidence="13">
    <location>
        <begin position="63"/>
        <end position="72"/>
    </location>
</feature>
<evidence type="ECO:0000259" key="14">
    <source>
        <dbReference type="PROSITE" id="PS50026"/>
    </source>
</evidence>
<dbReference type="InterPro" id="IPR011650">
    <property type="entry name" value="Peptidase_M20_dimer"/>
</dbReference>
<dbReference type="InterPro" id="IPR001881">
    <property type="entry name" value="EGF-like_Ca-bd_dom"/>
</dbReference>
<evidence type="ECO:0000256" key="11">
    <source>
        <dbReference type="ARBA" id="ARBA00023136"/>
    </source>
</evidence>
<evidence type="ECO:0000256" key="3">
    <source>
        <dbReference type="ARBA" id="ARBA00022536"/>
    </source>
</evidence>
<dbReference type="PROSITE" id="PS01186">
    <property type="entry name" value="EGF_2"/>
    <property type="match status" value="1"/>
</dbReference>
<dbReference type="Pfam" id="PF07687">
    <property type="entry name" value="M20_dimer"/>
    <property type="match status" value="1"/>
</dbReference>
<reference evidence="15" key="1">
    <citation type="journal article" date="2012" name="Nature">
        <title>The oyster genome reveals stress adaptation and complexity of shell formation.</title>
        <authorList>
            <person name="Zhang G."/>
            <person name="Fang X."/>
            <person name="Guo X."/>
            <person name="Li L."/>
            <person name="Luo R."/>
            <person name="Xu F."/>
            <person name="Yang P."/>
            <person name="Zhang L."/>
            <person name="Wang X."/>
            <person name="Qi H."/>
            <person name="Xiong Z."/>
            <person name="Que H."/>
            <person name="Xie Y."/>
            <person name="Holland P.W."/>
            <person name="Paps J."/>
            <person name="Zhu Y."/>
            <person name="Wu F."/>
            <person name="Chen Y."/>
            <person name="Wang J."/>
            <person name="Peng C."/>
            <person name="Meng J."/>
            <person name="Yang L."/>
            <person name="Liu J."/>
            <person name="Wen B."/>
            <person name="Zhang N."/>
            <person name="Huang Z."/>
            <person name="Zhu Q."/>
            <person name="Feng Y."/>
            <person name="Mount A."/>
            <person name="Hedgecock D."/>
            <person name="Xu Z."/>
            <person name="Liu Y."/>
            <person name="Domazet-Loso T."/>
            <person name="Du Y."/>
            <person name="Sun X."/>
            <person name="Zhang S."/>
            <person name="Liu B."/>
            <person name="Cheng P."/>
            <person name="Jiang X."/>
            <person name="Li J."/>
            <person name="Fan D."/>
            <person name="Wang W."/>
            <person name="Fu W."/>
            <person name="Wang T."/>
            <person name="Wang B."/>
            <person name="Zhang J."/>
            <person name="Peng Z."/>
            <person name="Li Y."/>
            <person name="Li N."/>
            <person name="Wang J."/>
            <person name="Chen M."/>
            <person name="He Y."/>
            <person name="Tan F."/>
            <person name="Song X."/>
            <person name="Zheng Q."/>
            <person name="Huang R."/>
            <person name="Yang H."/>
            <person name="Du X."/>
            <person name="Chen L."/>
            <person name="Yang M."/>
            <person name="Gaffney P.M."/>
            <person name="Wang S."/>
            <person name="Luo L."/>
            <person name="She Z."/>
            <person name="Ming Y."/>
            <person name="Huang W."/>
            <person name="Zhang S."/>
            <person name="Huang B."/>
            <person name="Zhang Y."/>
            <person name="Qu T."/>
            <person name="Ni P."/>
            <person name="Miao G."/>
            <person name="Wang J."/>
            <person name="Wang Q."/>
            <person name="Steinberg C.E."/>
            <person name="Wang H."/>
            <person name="Li N."/>
            <person name="Qian L."/>
            <person name="Zhang G."/>
            <person name="Li Y."/>
            <person name="Yang H."/>
            <person name="Liu X."/>
            <person name="Wang J."/>
            <person name="Yin Y."/>
            <person name="Wang J."/>
        </authorList>
    </citation>
    <scope>NUCLEOTIDE SEQUENCE [LARGE SCALE GENOMIC DNA]</scope>
    <source>
        <strain evidence="15">05x7-T-G4-1.051#20</strain>
    </source>
</reference>
<dbReference type="AlphaFoldDB" id="K1RYK8"/>
<dbReference type="InterPro" id="IPR052030">
    <property type="entry name" value="Peptidase_M20/M20A_hydrolases"/>
</dbReference>
<keyword evidence="10" id="KW-1133">Transmembrane helix</keyword>
<feature type="disulfide bond" evidence="13">
    <location>
        <begin position="25"/>
        <end position="34"/>
    </location>
</feature>
<evidence type="ECO:0000256" key="7">
    <source>
        <dbReference type="ARBA" id="ARBA00022782"/>
    </source>
</evidence>
<dbReference type="InterPro" id="IPR036264">
    <property type="entry name" value="Bact_exopeptidase_dim_dom"/>
</dbReference>
<evidence type="ECO:0000256" key="10">
    <source>
        <dbReference type="ARBA" id="ARBA00022989"/>
    </source>
</evidence>
<keyword evidence="3 13" id="KW-0245">EGF-like domain</keyword>
<feature type="domain" description="EGF-like" evidence="14">
    <location>
        <begin position="147"/>
        <end position="182"/>
    </location>
</feature>
<keyword evidence="6" id="KW-0677">Repeat</keyword>
<dbReference type="SUPFAM" id="SSF57196">
    <property type="entry name" value="EGF/Laminin"/>
    <property type="match status" value="4"/>
</dbReference>
<dbReference type="PANTHER" id="PTHR30575:SF0">
    <property type="entry name" value="XAA-ARG DIPEPTIDASE"/>
    <property type="match status" value="1"/>
</dbReference>
<dbReference type="SMART" id="SM00181">
    <property type="entry name" value="EGF"/>
    <property type="match status" value="6"/>
</dbReference>
<keyword evidence="4" id="KW-0812">Transmembrane</keyword>
<dbReference type="GO" id="GO:0016805">
    <property type="term" value="F:dipeptidase activity"/>
    <property type="evidence" value="ECO:0007669"/>
    <property type="project" value="TreeGrafter"/>
</dbReference>
<feature type="disulfide bond" evidence="13">
    <location>
        <begin position="4"/>
        <end position="14"/>
    </location>
</feature>
<dbReference type="PROSITE" id="PS00010">
    <property type="entry name" value="ASX_HYDROXYL"/>
    <property type="match status" value="6"/>
</dbReference>
<evidence type="ECO:0000256" key="12">
    <source>
        <dbReference type="ARBA" id="ARBA00023157"/>
    </source>
</evidence>
<dbReference type="InterPro" id="IPR009030">
    <property type="entry name" value="Growth_fac_rcpt_cys_sf"/>
</dbReference>
<comment type="subcellular location">
    <subcellularLocation>
        <location evidence="1">Membrane</location>
        <topology evidence="1">Single-pass type I membrane protein</topology>
    </subcellularLocation>
</comment>
<evidence type="ECO:0000256" key="6">
    <source>
        <dbReference type="ARBA" id="ARBA00022737"/>
    </source>
</evidence>
<dbReference type="GO" id="GO:0030154">
    <property type="term" value="P:cell differentiation"/>
    <property type="evidence" value="ECO:0007669"/>
    <property type="project" value="UniProtKB-KW"/>
</dbReference>
<evidence type="ECO:0000256" key="9">
    <source>
        <dbReference type="ARBA" id="ARBA00022976"/>
    </source>
</evidence>
<accession>K1RYK8</accession>
<dbReference type="HOGENOM" id="CLU_439584_0_0_1"/>
<feature type="disulfide bond" evidence="13">
    <location>
        <begin position="187"/>
        <end position="197"/>
    </location>
</feature>
<evidence type="ECO:0000256" key="13">
    <source>
        <dbReference type="PROSITE-ProRule" id="PRU00076"/>
    </source>
</evidence>
<evidence type="ECO:0000256" key="2">
    <source>
        <dbReference type="ARBA" id="ARBA00022473"/>
    </source>
</evidence>
<dbReference type="InterPro" id="IPR000152">
    <property type="entry name" value="EGF-type_Asp/Asn_hydroxyl_site"/>
</dbReference>
<dbReference type="GO" id="GO:0005509">
    <property type="term" value="F:calcium ion binding"/>
    <property type="evidence" value="ECO:0007669"/>
    <property type="project" value="InterPro"/>
</dbReference>
<feature type="disulfide bond" evidence="13">
    <location>
        <begin position="151"/>
        <end position="161"/>
    </location>
</feature>
<feature type="disulfide bond" evidence="13">
    <location>
        <begin position="100"/>
        <end position="109"/>
    </location>
</feature>
<keyword evidence="7" id="KW-0221">Differentiation</keyword>
<dbReference type="GO" id="GO:0007219">
    <property type="term" value="P:Notch signaling pathway"/>
    <property type="evidence" value="ECO:0007669"/>
    <property type="project" value="UniProtKB-KW"/>
</dbReference>
<dbReference type="PROSITE" id="PS00022">
    <property type="entry name" value="EGF_1"/>
    <property type="match status" value="6"/>
</dbReference>
<dbReference type="FunFam" id="3.30.70.360:FF:000004">
    <property type="entry name" value="Peptidase M20 domain-containing protein 2"/>
    <property type="match status" value="1"/>
</dbReference>
<dbReference type="CDD" id="cd05672">
    <property type="entry name" value="M20_ACY1L2-like"/>
    <property type="match status" value="1"/>
</dbReference>
<dbReference type="EMBL" id="JH817826">
    <property type="protein sequence ID" value="EKC40106.1"/>
    <property type="molecule type" value="Genomic_DNA"/>
</dbReference>
<keyword evidence="5" id="KW-0732">Signal</keyword>
<keyword evidence="9" id="KW-0914">Notch signaling pathway</keyword>
<dbReference type="InterPro" id="IPR000742">
    <property type="entry name" value="EGF"/>
</dbReference>
<feature type="domain" description="EGF-like" evidence="14">
    <location>
        <begin position="36"/>
        <end position="73"/>
    </location>
</feature>
<name>K1RYK8_MAGGI</name>
<feature type="domain" description="EGF-like" evidence="14">
    <location>
        <begin position="74"/>
        <end position="110"/>
    </location>
</feature>
<feature type="disulfide bond" evidence="13">
    <location>
        <begin position="172"/>
        <end position="181"/>
    </location>
</feature>
<dbReference type="Gene3D" id="2.10.25.10">
    <property type="entry name" value="Laminin"/>
    <property type="match status" value="6"/>
</dbReference>
<evidence type="ECO:0000256" key="4">
    <source>
        <dbReference type="ARBA" id="ARBA00022692"/>
    </source>
</evidence>
<dbReference type="GO" id="GO:0016020">
    <property type="term" value="C:membrane"/>
    <property type="evidence" value="ECO:0007669"/>
    <property type="project" value="UniProtKB-SubCell"/>
</dbReference>
<gene>
    <name evidence="15" type="ORF">CGI_10026137</name>
</gene>
<evidence type="ECO:0000313" key="15">
    <source>
        <dbReference type="EMBL" id="EKC40106.1"/>
    </source>
</evidence>
<feature type="disulfide bond" evidence="13">
    <location>
        <begin position="136"/>
        <end position="145"/>
    </location>
</feature>
<dbReference type="PROSITE" id="PS50026">
    <property type="entry name" value="EGF_3"/>
    <property type="match status" value="6"/>
</dbReference>
<dbReference type="SUPFAM" id="SSF53187">
    <property type="entry name" value="Zn-dependent exopeptidases"/>
    <property type="match status" value="1"/>
</dbReference>
<feature type="domain" description="EGF-like" evidence="14">
    <location>
        <begin position="183"/>
        <end position="218"/>
    </location>
</feature>
<keyword evidence="11" id="KW-0472">Membrane</keyword>
<dbReference type="Pfam" id="PF01546">
    <property type="entry name" value="Peptidase_M20"/>
    <property type="match status" value="1"/>
</dbReference>
<dbReference type="InterPro" id="IPR002933">
    <property type="entry name" value="Peptidase_M20"/>
</dbReference>
<feature type="disulfide bond" evidence="13">
    <location>
        <begin position="208"/>
        <end position="217"/>
    </location>
</feature>